<organism evidence="2 3">
    <name type="scientific">Duganella fentianensis</name>
    <dbReference type="NCBI Taxonomy" id="2692177"/>
    <lineage>
        <taxon>Bacteria</taxon>
        <taxon>Pseudomonadati</taxon>
        <taxon>Pseudomonadota</taxon>
        <taxon>Betaproteobacteria</taxon>
        <taxon>Burkholderiales</taxon>
        <taxon>Oxalobacteraceae</taxon>
        <taxon>Telluria group</taxon>
        <taxon>Duganella</taxon>
    </lineage>
</organism>
<dbReference type="Proteomes" id="UP000444316">
    <property type="component" value="Unassembled WGS sequence"/>
</dbReference>
<feature type="transmembrane region" description="Helical" evidence="1">
    <location>
        <begin position="247"/>
        <end position="266"/>
    </location>
</feature>
<accession>A0A845HTL9</accession>
<dbReference type="EMBL" id="WWCL01000001">
    <property type="protein sequence ID" value="MYN44319.1"/>
    <property type="molecule type" value="Genomic_DNA"/>
</dbReference>
<protein>
    <recommendedName>
        <fullName evidence="4">DUF2029 domain-containing protein</fullName>
    </recommendedName>
</protein>
<keyword evidence="1" id="KW-0472">Membrane</keyword>
<evidence type="ECO:0008006" key="4">
    <source>
        <dbReference type="Google" id="ProtNLM"/>
    </source>
</evidence>
<proteinExistence type="predicted"/>
<feature type="transmembrane region" description="Helical" evidence="1">
    <location>
        <begin position="26"/>
        <end position="47"/>
    </location>
</feature>
<dbReference type="AlphaFoldDB" id="A0A845HTL9"/>
<feature type="transmembrane region" description="Helical" evidence="1">
    <location>
        <begin position="96"/>
        <end position="115"/>
    </location>
</feature>
<name>A0A845HTL9_9BURK</name>
<feature type="transmembrane region" description="Helical" evidence="1">
    <location>
        <begin position="278"/>
        <end position="298"/>
    </location>
</feature>
<feature type="transmembrane region" description="Helical" evidence="1">
    <location>
        <begin position="127"/>
        <end position="148"/>
    </location>
</feature>
<reference evidence="2" key="1">
    <citation type="submission" date="2019-12" db="EMBL/GenBank/DDBJ databases">
        <title>Novel species isolated from a subtropical stream in China.</title>
        <authorList>
            <person name="Lu H."/>
        </authorList>
    </citation>
    <scope>NUCLEOTIDE SEQUENCE [LARGE SCALE GENOMIC DNA]</scope>
    <source>
        <strain evidence="2">FT93W</strain>
    </source>
</reference>
<evidence type="ECO:0000313" key="3">
    <source>
        <dbReference type="Proteomes" id="UP000444316"/>
    </source>
</evidence>
<dbReference type="RefSeq" id="WP_161034025.1">
    <property type="nucleotide sequence ID" value="NZ_WWCL01000001.1"/>
</dbReference>
<sequence length="335" mass="36903">MSDYFSVRQTGAHAPAVTAHHPSTPAYWAGLLAAYALLALVIMYWRWGGTVEDSLHYFETARYLRGELPLSALTAPFPYRLLLPALAAYLPGDVRQNFALLNWVLMSGAAWLAALTAARLGYARPRVILAGLLLLVAVPTFWYAPYLLVDPGSICARTAFVLGVVSGLPWLAALAGVIGTAIREENIVLLFWLAAWLLFTRRRALPLAVLALAAAGAWMLAVRWYFIVGLPSYRWLPSWWMVQHALADWRSLLSLALAGCVVLPLALTGWRQAPQACLPLKSLLLLMALPPLYAALCVRVDGRIIWGLYPMLIPLALSSRWLERLLPAVHSRSAS</sequence>
<feature type="transmembrane region" description="Helical" evidence="1">
    <location>
        <begin position="204"/>
        <end position="227"/>
    </location>
</feature>
<feature type="transmembrane region" description="Helical" evidence="1">
    <location>
        <begin position="68"/>
        <end position="90"/>
    </location>
</feature>
<feature type="transmembrane region" description="Helical" evidence="1">
    <location>
        <begin position="160"/>
        <end position="183"/>
    </location>
</feature>
<comment type="caution">
    <text evidence="2">The sequence shown here is derived from an EMBL/GenBank/DDBJ whole genome shotgun (WGS) entry which is preliminary data.</text>
</comment>
<evidence type="ECO:0000256" key="1">
    <source>
        <dbReference type="SAM" id="Phobius"/>
    </source>
</evidence>
<keyword evidence="1" id="KW-1133">Transmembrane helix</keyword>
<evidence type="ECO:0000313" key="2">
    <source>
        <dbReference type="EMBL" id="MYN44319.1"/>
    </source>
</evidence>
<keyword evidence="1" id="KW-0812">Transmembrane</keyword>
<gene>
    <name evidence="2" type="ORF">GTP23_04440</name>
</gene>
<keyword evidence="3" id="KW-1185">Reference proteome</keyword>